<dbReference type="EMBL" id="JBICBT010001001">
    <property type="protein sequence ID" value="KAL3088382.1"/>
    <property type="molecule type" value="Genomic_DNA"/>
</dbReference>
<dbReference type="Proteomes" id="UP001620626">
    <property type="component" value="Unassembled WGS sequence"/>
</dbReference>
<dbReference type="AlphaFoldDB" id="A0ABD2JCS0"/>
<name>A0ABD2JCS0_9BILA</name>
<evidence type="ECO:0000313" key="2">
    <source>
        <dbReference type="Proteomes" id="UP001620626"/>
    </source>
</evidence>
<reference evidence="1 2" key="1">
    <citation type="submission" date="2024-10" db="EMBL/GenBank/DDBJ databases">
        <authorList>
            <person name="Kim D."/>
        </authorList>
    </citation>
    <scope>NUCLEOTIDE SEQUENCE [LARGE SCALE GENOMIC DNA]</scope>
    <source>
        <strain evidence="1">BH-2024</strain>
    </source>
</reference>
<gene>
    <name evidence="1" type="ORF">niasHT_028735</name>
</gene>
<sequence length="167" mass="18284">MVRPTKGTIQKRNAAAAGRAVIEAQKARMAALNGILARSVPAGNGDPAFFEICQQIWAILGQFLGELNPVTFGYLTKPEELATAWASSMPAQVGLHPLHHSLPMKRLVSSLAHEGLHILEFQQGRQWPRAGTSTKHDHGPFFRTKCAELIEISGGLIQPECKEFDHL</sequence>
<organism evidence="1 2">
    <name type="scientific">Heterodera trifolii</name>
    <dbReference type="NCBI Taxonomy" id="157864"/>
    <lineage>
        <taxon>Eukaryota</taxon>
        <taxon>Metazoa</taxon>
        <taxon>Ecdysozoa</taxon>
        <taxon>Nematoda</taxon>
        <taxon>Chromadorea</taxon>
        <taxon>Rhabditida</taxon>
        <taxon>Tylenchina</taxon>
        <taxon>Tylenchomorpha</taxon>
        <taxon>Tylenchoidea</taxon>
        <taxon>Heteroderidae</taxon>
        <taxon>Heteroderinae</taxon>
        <taxon>Heterodera</taxon>
    </lineage>
</organism>
<proteinExistence type="predicted"/>
<evidence type="ECO:0000313" key="1">
    <source>
        <dbReference type="EMBL" id="KAL3088382.1"/>
    </source>
</evidence>
<comment type="caution">
    <text evidence="1">The sequence shown here is derived from an EMBL/GenBank/DDBJ whole genome shotgun (WGS) entry which is preliminary data.</text>
</comment>
<accession>A0ABD2JCS0</accession>
<protein>
    <submittedName>
        <fullName evidence="1">Uncharacterized protein</fullName>
    </submittedName>
</protein>
<keyword evidence="2" id="KW-1185">Reference proteome</keyword>